<organism evidence="1 2">
    <name type="scientific">Candidatus Electrothrix aarhusensis</name>
    <dbReference type="NCBI Taxonomy" id="1859131"/>
    <lineage>
        <taxon>Bacteria</taxon>
        <taxon>Pseudomonadati</taxon>
        <taxon>Thermodesulfobacteriota</taxon>
        <taxon>Desulfobulbia</taxon>
        <taxon>Desulfobulbales</taxon>
        <taxon>Desulfobulbaceae</taxon>
        <taxon>Candidatus Electrothrix</taxon>
    </lineage>
</organism>
<keyword evidence="2" id="KW-1185">Reference proteome</keyword>
<evidence type="ECO:0000313" key="1">
    <source>
        <dbReference type="EMBL" id="RWX44816.1"/>
    </source>
</evidence>
<protein>
    <submittedName>
        <fullName evidence="1">Uncharacterized protein</fullName>
    </submittedName>
</protein>
<evidence type="ECO:0000313" key="2">
    <source>
        <dbReference type="Proteomes" id="UP000287853"/>
    </source>
</evidence>
<dbReference type="AlphaFoldDB" id="A0A3S3SKN8"/>
<sequence length="177" mass="20856">MGREIKELAEEAGRYESVRDILLQCSTDQVLTELCQVSEVEHFFRLFQQFFAKHGHWAVRELERQSPRWEENPAQVIGMIRNYLLTDAGQKGPKKQSKNIPAQSRAELETKLRQQLERLPLERFFHPRQCLLNFLITQARYLIKRILLKTKQFFTANPPRRDITKESPGLPVMHVTN</sequence>
<gene>
    <name evidence="1" type="ORF">H206_01341</name>
</gene>
<reference evidence="1 2" key="1">
    <citation type="submission" date="2017-01" db="EMBL/GenBank/DDBJ databases">
        <title>The cable genome- insights into the physiology and evolution of filamentous bacteria capable of sulfide oxidation via long distance electron transfer.</title>
        <authorList>
            <person name="Schreiber L."/>
            <person name="Bjerg J.T."/>
            <person name="Boggild A."/>
            <person name="Van De Vossenberg J."/>
            <person name="Meysman F."/>
            <person name="Nielsen L.P."/>
            <person name="Schramm A."/>
            <person name="Kjeldsen K.U."/>
        </authorList>
    </citation>
    <scope>NUCLEOTIDE SEQUENCE [LARGE SCALE GENOMIC DNA]</scope>
    <source>
        <strain evidence="1">MCF</strain>
    </source>
</reference>
<comment type="caution">
    <text evidence="1">The sequence shown here is derived from an EMBL/GenBank/DDBJ whole genome shotgun (WGS) entry which is preliminary data.</text>
</comment>
<name>A0A3S3SKN8_9BACT</name>
<accession>A0A3S3SKN8</accession>
<proteinExistence type="predicted"/>
<dbReference type="Proteomes" id="UP000287853">
    <property type="component" value="Unassembled WGS sequence"/>
</dbReference>
<dbReference type="EMBL" id="MTKO01000088">
    <property type="protein sequence ID" value="RWX44816.1"/>
    <property type="molecule type" value="Genomic_DNA"/>
</dbReference>